<evidence type="ECO:0000313" key="3">
    <source>
        <dbReference type="Proteomes" id="UP000655225"/>
    </source>
</evidence>
<dbReference type="GO" id="GO:0009507">
    <property type="term" value="C:chloroplast"/>
    <property type="evidence" value="ECO:0007669"/>
    <property type="project" value="TreeGrafter"/>
</dbReference>
<comment type="caution">
    <text evidence="2">The sequence shown here is derived from an EMBL/GenBank/DDBJ whole genome shotgun (WGS) entry which is preliminary data.</text>
</comment>
<dbReference type="OrthoDB" id="1895912at2759"/>
<sequence length="314" mass="34628">MTLAGVRLIASSSTLTGLLPPKPTTAPLLPPKQDQHQHQHQHRHPPLLRTKTTRRNAVSLSLLSLVPHLSLPPPATAFSLGISGPKDWLREQKKKASRFLLAPIDASRESLHAAYLVLTASASDYPEKDLGEIQRLLRSAARDCVPQERDSFVSFQASTGVEDLFVVQNHTMRRVPYHIVRGSSPEENKKPLRKWGSVKRWNLAGIPAVIRRKGEIAGDGEEDCWPGDAGADDKVCTYRLIVKNASSLLDDKSPIKLEAEAMLSDLIRSFTSLNGVANDIDQLASNRQKVADALMDTISSLNKFEQGIKDCLEI</sequence>
<proteinExistence type="predicted"/>
<feature type="compositionally biased region" description="Pro residues" evidence="1">
    <location>
        <begin position="20"/>
        <end position="30"/>
    </location>
</feature>
<protein>
    <submittedName>
        <fullName evidence="2">Uncharacterized protein</fullName>
    </submittedName>
</protein>
<dbReference type="EMBL" id="JABCRI010000024">
    <property type="protein sequence ID" value="KAF8377936.1"/>
    <property type="molecule type" value="Genomic_DNA"/>
</dbReference>
<reference evidence="2 3" key="1">
    <citation type="submission" date="2020-04" db="EMBL/GenBank/DDBJ databases">
        <title>Plant Genome Project.</title>
        <authorList>
            <person name="Zhang R.-G."/>
        </authorList>
    </citation>
    <scope>NUCLEOTIDE SEQUENCE [LARGE SCALE GENOMIC DNA]</scope>
    <source>
        <strain evidence="2">YNK0</strain>
        <tissue evidence="2">Leaf</tissue>
    </source>
</reference>
<organism evidence="2 3">
    <name type="scientific">Tetracentron sinense</name>
    <name type="common">Spur-leaf</name>
    <dbReference type="NCBI Taxonomy" id="13715"/>
    <lineage>
        <taxon>Eukaryota</taxon>
        <taxon>Viridiplantae</taxon>
        <taxon>Streptophyta</taxon>
        <taxon>Embryophyta</taxon>
        <taxon>Tracheophyta</taxon>
        <taxon>Spermatophyta</taxon>
        <taxon>Magnoliopsida</taxon>
        <taxon>Trochodendrales</taxon>
        <taxon>Trochodendraceae</taxon>
        <taxon>Tetracentron</taxon>
    </lineage>
</organism>
<gene>
    <name evidence="2" type="ORF">HHK36_031325</name>
</gene>
<dbReference type="PANTHER" id="PTHR36398:SF1">
    <property type="entry name" value="PLASMA MEMBRANE FUSION PROTEIN"/>
    <property type="match status" value="1"/>
</dbReference>
<dbReference type="OMA" id="FVTFQAK"/>
<evidence type="ECO:0000256" key="1">
    <source>
        <dbReference type="SAM" id="MobiDB-lite"/>
    </source>
</evidence>
<dbReference type="Proteomes" id="UP000655225">
    <property type="component" value="Unassembled WGS sequence"/>
</dbReference>
<name>A0A835D1L7_TETSI</name>
<keyword evidence="3" id="KW-1185">Reference proteome</keyword>
<dbReference type="PANTHER" id="PTHR36398">
    <property type="entry name" value="PLASMA MEMBRANE FUSION PROTEIN"/>
    <property type="match status" value="1"/>
</dbReference>
<feature type="region of interest" description="Disordered" evidence="1">
    <location>
        <begin position="16"/>
        <end position="52"/>
    </location>
</feature>
<feature type="compositionally biased region" description="Basic residues" evidence="1">
    <location>
        <begin position="38"/>
        <end position="52"/>
    </location>
</feature>
<evidence type="ECO:0000313" key="2">
    <source>
        <dbReference type="EMBL" id="KAF8377936.1"/>
    </source>
</evidence>
<accession>A0A835D1L7</accession>
<dbReference type="AlphaFoldDB" id="A0A835D1L7"/>